<accession>A0A6H9RYP2</accession>
<proteinExistence type="predicted"/>
<dbReference type="GO" id="GO:0005975">
    <property type="term" value="P:carbohydrate metabolic process"/>
    <property type="evidence" value="ECO:0007669"/>
    <property type="project" value="InterPro"/>
</dbReference>
<dbReference type="EMBL" id="VZPQ01000070">
    <property type="protein sequence ID" value="KAB0562432.1"/>
    <property type="molecule type" value="Genomic_DNA"/>
</dbReference>
<dbReference type="Gene3D" id="2.70.98.10">
    <property type="match status" value="1"/>
</dbReference>
<dbReference type="InterPro" id="IPR011013">
    <property type="entry name" value="Gal_mutarotase_sf_dom"/>
</dbReference>
<dbReference type="AlphaFoldDB" id="A0A6H9RYP2"/>
<comment type="caution">
    <text evidence="2">The sequence shown here is derived from an EMBL/GenBank/DDBJ whole genome shotgun (WGS) entry which is preliminary data.</text>
</comment>
<sequence length="99" mass="10420">MLESRQLLTALGVSLMIATSASHAAGLTNERGAFGKTDDGTAVEKFVLRNSHGMEATVITYGGILQSLSVPDKHGKAADIVLGYDDVQGYQKNGSVYFG</sequence>
<dbReference type="GO" id="GO:0016853">
    <property type="term" value="F:isomerase activity"/>
    <property type="evidence" value="ECO:0007669"/>
    <property type="project" value="InterPro"/>
</dbReference>
<dbReference type="Pfam" id="PF01263">
    <property type="entry name" value="Aldose_epim"/>
    <property type="match status" value="1"/>
</dbReference>
<organism evidence="2 3">
    <name type="scientific">Pseudomonas palleroniana</name>
    <dbReference type="NCBI Taxonomy" id="191390"/>
    <lineage>
        <taxon>Bacteria</taxon>
        <taxon>Pseudomonadati</taxon>
        <taxon>Pseudomonadota</taxon>
        <taxon>Gammaproteobacteria</taxon>
        <taxon>Pseudomonadales</taxon>
        <taxon>Pseudomonadaceae</taxon>
        <taxon>Pseudomonas</taxon>
    </lineage>
</organism>
<reference evidence="2 3" key="1">
    <citation type="submission" date="2019-09" db="EMBL/GenBank/DDBJ databases">
        <title>Draft genome sequences of 48 bacterial type strains from the CCUG.</title>
        <authorList>
            <person name="Tunovic T."/>
            <person name="Pineiro-Iglesias B."/>
            <person name="Unosson C."/>
            <person name="Inganas E."/>
            <person name="Ohlen M."/>
            <person name="Cardew S."/>
            <person name="Jensie-Markopoulos S."/>
            <person name="Salva-Serra F."/>
            <person name="Jaen-Luchoro D."/>
            <person name="Karlsson R."/>
            <person name="Svensson-Stadler L."/>
            <person name="Chun J."/>
            <person name="Moore E."/>
        </authorList>
    </citation>
    <scope>NUCLEOTIDE SEQUENCE [LARGE SCALE GENOMIC DNA]</scope>
    <source>
        <strain evidence="2 3">CCUG 51524</strain>
    </source>
</reference>
<feature type="signal peptide" evidence="1">
    <location>
        <begin position="1"/>
        <end position="24"/>
    </location>
</feature>
<dbReference type="GO" id="GO:0030246">
    <property type="term" value="F:carbohydrate binding"/>
    <property type="evidence" value="ECO:0007669"/>
    <property type="project" value="InterPro"/>
</dbReference>
<name>A0A6H9RYP2_9PSED</name>
<gene>
    <name evidence="2" type="ORF">F7R03_28020</name>
</gene>
<dbReference type="InterPro" id="IPR014718">
    <property type="entry name" value="GH-type_carb-bd"/>
</dbReference>
<feature type="chain" id="PRO_5026042953" evidence="1">
    <location>
        <begin position="25"/>
        <end position="99"/>
    </location>
</feature>
<evidence type="ECO:0000313" key="2">
    <source>
        <dbReference type="EMBL" id="KAB0562432.1"/>
    </source>
</evidence>
<feature type="non-terminal residue" evidence="2">
    <location>
        <position position="99"/>
    </location>
</feature>
<evidence type="ECO:0000313" key="3">
    <source>
        <dbReference type="Proteomes" id="UP000423257"/>
    </source>
</evidence>
<evidence type="ECO:0000256" key="1">
    <source>
        <dbReference type="SAM" id="SignalP"/>
    </source>
</evidence>
<keyword evidence="1" id="KW-0732">Signal</keyword>
<dbReference type="InterPro" id="IPR008183">
    <property type="entry name" value="Aldose_1/G6P_1-epimerase"/>
</dbReference>
<protein>
    <submittedName>
        <fullName evidence="2">Galactose-1-epimerase</fullName>
    </submittedName>
</protein>
<dbReference type="SUPFAM" id="SSF74650">
    <property type="entry name" value="Galactose mutarotase-like"/>
    <property type="match status" value="1"/>
</dbReference>
<dbReference type="Proteomes" id="UP000423257">
    <property type="component" value="Unassembled WGS sequence"/>
</dbReference>